<name>A0A940DHV3_9BACT</name>
<gene>
    <name evidence="1" type="ORF">IAC51_00810</name>
</gene>
<sequence length="294" mass="34491">MPHRFQKIDWKKTLDSIPKDVADLLQKGFDEQNEKDFISLCTSLKQGKCSLCGHSLDYYDENAPCFHLLLNPKLRRKVRENLFSRPISFIKLYTYLAWVANSEKPFENINDILCDISDKRLFEATIRYKNIQWSFCFSKEDLEGHHGSKIGKMPHYHFQMSVDNNIIVSYNSTHIQFTPDDFMYFEMIRQNAIQIDPQYASGLDMLKGILQVSVLPNGLVEFVETISEEEAHITYVVPETINQEQLLEVGKIFENSNMEVYQIIDELNIEKGYNIKYYVFSRMKDNPIKKAKRI</sequence>
<reference evidence="1" key="2">
    <citation type="journal article" date="2021" name="PeerJ">
        <title>Extensive microbial diversity within the chicken gut microbiome revealed by metagenomics and culture.</title>
        <authorList>
            <person name="Gilroy R."/>
            <person name="Ravi A."/>
            <person name="Getino M."/>
            <person name="Pursley I."/>
            <person name="Horton D.L."/>
            <person name="Alikhan N.F."/>
            <person name="Baker D."/>
            <person name="Gharbi K."/>
            <person name="Hall N."/>
            <person name="Watson M."/>
            <person name="Adriaenssens E.M."/>
            <person name="Foster-Nyarko E."/>
            <person name="Jarju S."/>
            <person name="Secka A."/>
            <person name="Antonio M."/>
            <person name="Oren A."/>
            <person name="Chaudhuri R.R."/>
            <person name="La Ragione R."/>
            <person name="Hildebrand F."/>
            <person name="Pallen M.J."/>
        </authorList>
    </citation>
    <scope>NUCLEOTIDE SEQUENCE</scope>
    <source>
        <strain evidence="1">3924</strain>
    </source>
</reference>
<accession>A0A940DHV3</accession>
<reference evidence="1" key="1">
    <citation type="submission" date="2020-10" db="EMBL/GenBank/DDBJ databases">
        <authorList>
            <person name="Gilroy R."/>
        </authorList>
    </citation>
    <scope>NUCLEOTIDE SEQUENCE</scope>
    <source>
        <strain evidence="1">3924</strain>
    </source>
</reference>
<comment type="caution">
    <text evidence="1">The sequence shown here is derived from an EMBL/GenBank/DDBJ whole genome shotgun (WGS) entry which is preliminary data.</text>
</comment>
<dbReference type="Proteomes" id="UP000712007">
    <property type="component" value="Unassembled WGS sequence"/>
</dbReference>
<protein>
    <submittedName>
        <fullName evidence="1">Uncharacterized protein</fullName>
    </submittedName>
</protein>
<organism evidence="1 2">
    <name type="scientific">Candidatus Aphodosoma intestinipullorum</name>
    <dbReference type="NCBI Taxonomy" id="2840674"/>
    <lineage>
        <taxon>Bacteria</taxon>
        <taxon>Pseudomonadati</taxon>
        <taxon>Bacteroidota</taxon>
        <taxon>Bacteroidia</taxon>
        <taxon>Bacteroidales</taxon>
        <taxon>Candidatus Aphodosoma</taxon>
    </lineage>
</organism>
<proteinExistence type="predicted"/>
<dbReference type="AlphaFoldDB" id="A0A940DHV3"/>
<evidence type="ECO:0000313" key="1">
    <source>
        <dbReference type="EMBL" id="MBO8439174.1"/>
    </source>
</evidence>
<evidence type="ECO:0000313" key="2">
    <source>
        <dbReference type="Proteomes" id="UP000712007"/>
    </source>
</evidence>
<dbReference type="EMBL" id="JADIMV010000018">
    <property type="protein sequence ID" value="MBO8439174.1"/>
    <property type="molecule type" value="Genomic_DNA"/>
</dbReference>